<dbReference type="Proteomes" id="UP000023152">
    <property type="component" value="Unassembled WGS sequence"/>
</dbReference>
<evidence type="ECO:0000313" key="1">
    <source>
        <dbReference type="EMBL" id="ETO17939.1"/>
    </source>
</evidence>
<evidence type="ECO:0000313" key="2">
    <source>
        <dbReference type="Proteomes" id="UP000023152"/>
    </source>
</evidence>
<accession>X6MVU2</accession>
<feature type="non-terminal residue" evidence="1">
    <location>
        <position position="1"/>
    </location>
</feature>
<keyword evidence="2" id="KW-1185">Reference proteome</keyword>
<gene>
    <name evidence="1" type="ORF">RFI_19367</name>
</gene>
<proteinExistence type="predicted"/>
<organism evidence="1 2">
    <name type="scientific">Reticulomyxa filosa</name>
    <dbReference type="NCBI Taxonomy" id="46433"/>
    <lineage>
        <taxon>Eukaryota</taxon>
        <taxon>Sar</taxon>
        <taxon>Rhizaria</taxon>
        <taxon>Retaria</taxon>
        <taxon>Foraminifera</taxon>
        <taxon>Monothalamids</taxon>
        <taxon>Reticulomyxidae</taxon>
        <taxon>Reticulomyxa</taxon>
    </lineage>
</organism>
<reference evidence="1 2" key="1">
    <citation type="journal article" date="2013" name="Curr. Biol.">
        <title>The Genome of the Foraminiferan Reticulomyxa filosa.</title>
        <authorList>
            <person name="Glockner G."/>
            <person name="Hulsmann N."/>
            <person name="Schleicher M."/>
            <person name="Noegel A.A."/>
            <person name="Eichinger L."/>
            <person name="Gallinger C."/>
            <person name="Pawlowski J."/>
            <person name="Sierra R."/>
            <person name="Euteneuer U."/>
            <person name="Pillet L."/>
            <person name="Moustafa A."/>
            <person name="Platzer M."/>
            <person name="Groth M."/>
            <person name="Szafranski K."/>
            <person name="Schliwa M."/>
        </authorList>
    </citation>
    <scope>NUCLEOTIDE SEQUENCE [LARGE SCALE GENOMIC DNA]</scope>
</reference>
<protein>
    <submittedName>
        <fullName evidence="1">Uncharacterized protein</fullName>
    </submittedName>
</protein>
<sequence length="539" mass="62531">SAVNYTSDYKFLFRMLSPTQLLLCCVDELFVCKLVTDPSSLRNCFSCEVALSSPSLLSSSILNKLLSRHSPFFSSHLCSPTCHYKCMEFTVLDQSLLVCAIDSENACLDIFYLSGFSDQPIVNDEEIVPILKLESCLQVKLPLLQSSTHSSSSQSNIHSKMHIDHCHICFPNKEENRDLSATTLFVFYSVTNSLQSPSEFSYHQCATTELLITYDNKIDVPDDKLIPLMPLPFPCIDLCVSADWLWAITLSNSVPIQKKKLFYLDICQPRSRFVSLFYLFLYLYMTRKPIEERKWNSILQRNEFVERSSLQIRNDLSFDLFYQEKLAGLIAHWKDLREQEARTRSQKIGQLNHTTDVRNERQIHDKMKEVIHLYTFRYFAEKLLDDTSLELPLNTIFLTLESLTTRKNINIPLHLLDKPLTQPPFAKHAESGDDVMELDEKVDEKAEIDTEKETPSDFYPIDRSNVETYAVYILKEVMENDVRFMSEDEDNIFSQIIDRGYLKKVWSLHQGFFNECLQSNASRQEWIGIASRKKKSPFF</sequence>
<dbReference type="EMBL" id="ASPP01015743">
    <property type="protein sequence ID" value="ETO17939.1"/>
    <property type="molecule type" value="Genomic_DNA"/>
</dbReference>
<dbReference type="AlphaFoldDB" id="X6MVU2"/>
<name>X6MVU2_RETFI</name>
<comment type="caution">
    <text evidence="1">The sequence shown here is derived from an EMBL/GenBank/DDBJ whole genome shotgun (WGS) entry which is preliminary data.</text>
</comment>